<evidence type="ECO:0000256" key="2">
    <source>
        <dbReference type="ARBA" id="ARBA00009468"/>
    </source>
</evidence>
<evidence type="ECO:0000313" key="9">
    <source>
        <dbReference type="Proteomes" id="UP000034805"/>
    </source>
</evidence>
<protein>
    <recommendedName>
        <fullName evidence="7">Cytoskeleton-associated protein 2 C-terminal domain-containing protein</fullName>
    </recommendedName>
</protein>
<dbReference type="GO" id="GO:0005829">
    <property type="term" value="C:cytosol"/>
    <property type="evidence" value="ECO:0007669"/>
    <property type="project" value="TreeGrafter"/>
</dbReference>
<sequence length="498" mass="55316">MANLQPSSTMRSKSDLASVSSKLLPGTCQMKVNPPVRQRSPTNTTSSVKLVASRHCRAHCKGASDPSGSKDASSEPLLIRPQRKNAANPAPPRNRDTVPRPRTGHRATGPQRAKDQAPSRARGSALHKVMLQAISKMDKETSRQAASRVNGPETDSKVLKTTRMRNKTTEAAQPSTLRTRQLKGPAVLKTPAVQSQTDQGGFTTAPRNDQQKSITAQEERLKKLQEWREAKGISYKRPPMPIRPSLKKAPTVPQHYWSTMEAEDEAQHLVCTIDSALTDCMKLLQEGCPTEQVTALLSRLPVAQKFAKYWICQARIMERAGNLEVLPLFEQAVQAVLEPVDELRAVVFEILKKKEEVQAKASEEEPKGQMDLQEEAEAGEVLETNLATPKATSVLIRGTKEGSSVVKYKITATPGGRRSQQQESKYLDGQELRFFTPVRRSVRIERSAPRYPTALQEHDPCVASFRDLLAEEQDEGCLPVYIYRENEALGDQVQLQFV</sequence>
<comment type="similarity">
    <text evidence="2">Belongs to the CKAP2 family.</text>
</comment>
<evidence type="ECO:0000256" key="3">
    <source>
        <dbReference type="ARBA" id="ARBA00022490"/>
    </source>
</evidence>
<keyword evidence="4" id="KW-0597">Phosphoprotein</keyword>
<feature type="region of interest" description="Disordered" evidence="6">
    <location>
        <begin position="137"/>
        <end position="214"/>
    </location>
</feature>
<dbReference type="EMBL" id="JARO02005437">
    <property type="protein sequence ID" value="KPP66792.1"/>
    <property type="molecule type" value="Genomic_DNA"/>
</dbReference>
<accession>A0A0P7WY77</accession>
<organism evidence="8 9">
    <name type="scientific">Scleropages formosus</name>
    <name type="common">Asian bonytongue</name>
    <name type="synonym">Osteoglossum formosum</name>
    <dbReference type="NCBI Taxonomy" id="113540"/>
    <lineage>
        <taxon>Eukaryota</taxon>
        <taxon>Metazoa</taxon>
        <taxon>Chordata</taxon>
        <taxon>Craniata</taxon>
        <taxon>Vertebrata</taxon>
        <taxon>Euteleostomi</taxon>
        <taxon>Actinopterygii</taxon>
        <taxon>Neopterygii</taxon>
        <taxon>Teleostei</taxon>
        <taxon>Osteoglossocephala</taxon>
        <taxon>Osteoglossomorpha</taxon>
        <taxon>Osteoglossiformes</taxon>
        <taxon>Osteoglossidae</taxon>
        <taxon>Scleropages</taxon>
    </lineage>
</organism>
<feature type="compositionally biased region" description="Polar residues" evidence="6">
    <location>
        <begin position="1"/>
        <end position="21"/>
    </location>
</feature>
<evidence type="ECO:0000313" key="8">
    <source>
        <dbReference type="EMBL" id="KPP66792.1"/>
    </source>
</evidence>
<dbReference type="GO" id="GO:0072686">
    <property type="term" value="C:mitotic spindle"/>
    <property type="evidence" value="ECO:0007669"/>
    <property type="project" value="TreeGrafter"/>
</dbReference>
<feature type="compositionally biased region" description="Polar residues" evidence="6">
    <location>
        <begin position="192"/>
        <end position="214"/>
    </location>
</feature>
<dbReference type="STRING" id="113540.ENSSFOP00015029678"/>
<evidence type="ECO:0000256" key="4">
    <source>
        <dbReference type="ARBA" id="ARBA00022553"/>
    </source>
</evidence>
<comment type="subcellular location">
    <subcellularLocation>
        <location evidence="1">Cytoplasm</location>
        <location evidence="1">Cytoskeleton</location>
    </subcellularLocation>
</comment>
<feature type="compositionally biased region" description="Polar residues" evidence="6">
    <location>
        <begin position="39"/>
        <end position="48"/>
    </location>
</feature>
<feature type="domain" description="Cytoskeleton-associated protein 2 C-terminal" evidence="7">
    <location>
        <begin position="203"/>
        <end position="370"/>
    </location>
</feature>
<evidence type="ECO:0000259" key="7">
    <source>
        <dbReference type="Pfam" id="PF15297"/>
    </source>
</evidence>
<dbReference type="Pfam" id="PF15297">
    <property type="entry name" value="CKAP2_C"/>
    <property type="match status" value="2"/>
</dbReference>
<feature type="region of interest" description="Disordered" evidence="6">
    <location>
        <begin position="1"/>
        <end position="125"/>
    </location>
</feature>
<feature type="compositionally biased region" description="Polar residues" evidence="6">
    <location>
        <begin position="169"/>
        <end position="179"/>
    </location>
</feature>
<evidence type="ECO:0000256" key="5">
    <source>
        <dbReference type="ARBA" id="ARBA00023212"/>
    </source>
</evidence>
<reference evidence="8 9" key="1">
    <citation type="submission" date="2015-08" db="EMBL/GenBank/DDBJ databases">
        <title>The genome of the Asian arowana (Scleropages formosus).</title>
        <authorList>
            <person name="Tan M.H."/>
            <person name="Gan H.M."/>
            <person name="Croft L.J."/>
            <person name="Austin C.M."/>
        </authorList>
    </citation>
    <scope>NUCLEOTIDE SEQUENCE [LARGE SCALE GENOMIC DNA]</scope>
    <source>
        <strain evidence="8">Aro1</strain>
    </source>
</reference>
<dbReference type="Proteomes" id="UP000034805">
    <property type="component" value="Unassembled WGS sequence"/>
</dbReference>
<evidence type="ECO:0000256" key="1">
    <source>
        <dbReference type="ARBA" id="ARBA00004245"/>
    </source>
</evidence>
<dbReference type="InterPro" id="IPR052855">
    <property type="entry name" value="CKAP2-like"/>
</dbReference>
<evidence type="ECO:0000256" key="6">
    <source>
        <dbReference type="SAM" id="MobiDB-lite"/>
    </source>
</evidence>
<proteinExistence type="inferred from homology"/>
<keyword evidence="3" id="KW-0963">Cytoplasm</keyword>
<gene>
    <name evidence="8" type="ORF">Z043_114672</name>
</gene>
<feature type="domain" description="Cytoskeleton-associated protein 2 C-terminal" evidence="7">
    <location>
        <begin position="400"/>
        <end position="489"/>
    </location>
</feature>
<dbReference type="AlphaFoldDB" id="A0A0P7WY77"/>
<keyword evidence="5" id="KW-0206">Cytoskeleton</keyword>
<dbReference type="PANTHER" id="PTHR47078">
    <property type="entry name" value="CYTOSKELETON-ASSOCIATED PROTEIN 2-LIKE"/>
    <property type="match status" value="1"/>
</dbReference>
<dbReference type="InterPro" id="IPR029197">
    <property type="entry name" value="CKAP2_C"/>
</dbReference>
<name>A0A0P7WY77_SCLFO</name>
<dbReference type="PANTHER" id="PTHR47078:SF1">
    <property type="entry name" value="CYTOSKELETON-ASSOCIATED PROTEIN 2-LIKE"/>
    <property type="match status" value="1"/>
</dbReference>
<comment type="caution">
    <text evidence="8">The sequence shown here is derived from an EMBL/GenBank/DDBJ whole genome shotgun (WGS) entry which is preliminary data.</text>
</comment>
<dbReference type="GO" id="GO:0005813">
    <property type="term" value="C:centrosome"/>
    <property type="evidence" value="ECO:0007669"/>
    <property type="project" value="TreeGrafter"/>
</dbReference>